<evidence type="ECO:0000259" key="1">
    <source>
        <dbReference type="PROSITE" id="PS51352"/>
    </source>
</evidence>
<dbReference type="InterPro" id="IPR036249">
    <property type="entry name" value="Thioredoxin-like_sf"/>
</dbReference>
<reference evidence="2 3" key="1">
    <citation type="journal article" date="2015" name="Sci. Rep.">
        <title>Unraveling adaptation of Pontibacter korlensis to radiation and infertility in desert through complete genome and comparative transcriptomic analysis.</title>
        <authorList>
            <person name="Dai J."/>
            <person name="Dai W."/>
            <person name="Qiu C."/>
            <person name="Yang Z."/>
            <person name="Zhang Y."/>
            <person name="Zhou M."/>
            <person name="Zhang L."/>
            <person name="Fang C."/>
            <person name="Gao Q."/>
            <person name="Yang Q."/>
            <person name="Li X."/>
            <person name="Wang Z."/>
            <person name="Wang Z."/>
            <person name="Jia Z."/>
            <person name="Chen X."/>
        </authorList>
    </citation>
    <scope>NUCLEOTIDE SEQUENCE [LARGE SCALE GENOMIC DNA]</scope>
    <source>
        <strain evidence="2 3">X14-1T</strain>
    </source>
</reference>
<dbReference type="EMBL" id="CP009621">
    <property type="protein sequence ID" value="AKD02641.1"/>
    <property type="molecule type" value="Genomic_DNA"/>
</dbReference>
<protein>
    <submittedName>
        <fullName evidence="2">Thioredoxin</fullName>
    </submittedName>
</protein>
<dbReference type="STRING" id="400092.PKOR_05270"/>
<evidence type="ECO:0000313" key="3">
    <source>
        <dbReference type="Proteomes" id="UP000033109"/>
    </source>
</evidence>
<keyword evidence="3" id="KW-1185">Reference proteome</keyword>
<sequence>MMVTESNDNELRRLIFERNKVIVKFTDADCPVCKTMEPKYRKLSNAPDYSRIAFLRMSAKENPVSSREVKLKGTPFFATYNRGTLADCGIKATEEELREMLQKLLQLS</sequence>
<dbReference type="Proteomes" id="UP000033109">
    <property type="component" value="Chromosome"/>
</dbReference>
<dbReference type="PROSITE" id="PS51352">
    <property type="entry name" value="THIOREDOXIN_2"/>
    <property type="match status" value="1"/>
</dbReference>
<dbReference type="PATRIC" id="fig|400092.3.peg.1169"/>
<proteinExistence type="predicted"/>
<organism evidence="2 3">
    <name type="scientific">Pontibacter korlensis</name>
    <dbReference type="NCBI Taxonomy" id="400092"/>
    <lineage>
        <taxon>Bacteria</taxon>
        <taxon>Pseudomonadati</taxon>
        <taxon>Bacteroidota</taxon>
        <taxon>Cytophagia</taxon>
        <taxon>Cytophagales</taxon>
        <taxon>Hymenobacteraceae</taxon>
        <taxon>Pontibacter</taxon>
    </lineage>
</organism>
<gene>
    <name evidence="2" type="ORF">PKOR_05270</name>
</gene>
<name>A0A0E3UWF7_9BACT</name>
<dbReference type="KEGG" id="pko:PKOR_05270"/>
<dbReference type="Pfam" id="PF00085">
    <property type="entry name" value="Thioredoxin"/>
    <property type="match status" value="1"/>
</dbReference>
<evidence type="ECO:0000313" key="2">
    <source>
        <dbReference type="EMBL" id="AKD02641.1"/>
    </source>
</evidence>
<dbReference type="CDD" id="cd02947">
    <property type="entry name" value="TRX_family"/>
    <property type="match status" value="1"/>
</dbReference>
<accession>A0A0E3UWF7</accession>
<dbReference type="HOGENOM" id="CLU_090389_14_4_10"/>
<dbReference type="OrthoDB" id="882770at2"/>
<dbReference type="RefSeq" id="WP_046309539.1">
    <property type="nucleotide sequence ID" value="NZ_CBCSCY010000009.1"/>
</dbReference>
<dbReference type="AlphaFoldDB" id="A0A0E3UWF7"/>
<dbReference type="InterPro" id="IPR013766">
    <property type="entry name" value="Thioredoxin_domain"/>
</dbReference>
<dbReference type="SUPFAM" id="SSF52833">
    <property type="entry name" value="Thioredoxin-like"/>
    <property type="match status" value="1"/>
</dbReference>
<feature type="domain" description="Thioredoxin" evidence="1">
    <location>
        <begin position="1"/>
        <end position="106"/>
    </location>
</feature>
<dbReference type="Gene3D" id="3.40.30.10">
    <property type="entry name" value="Glutaredoxin"/>
    <property type="match status" value="1"/>
</dbReference>